<dbReference type="EMBL" id="MU167237">
    <property type="protein sequence ID" value="KAG0148394.1"/>
    <property type="molecule type" value="Genomic_DNA"/>
</dbReference>
<feature type="region of interest" description="Disordered" evidence="1">
    <location>
        <begin position="78"/>
        <end position="114"/>
    </location>
</feature>
<protein>
    <submittedName>
        <fullName evidence="2">Uncharacterized protein</fullName>
    </submittedName>
</protein>
<evidence type="ECO:0000313" key="2">
    <source>
        <dbReference type="EMBL" id="KAG0148394.1"/>
    </source>
</evidence>
<dbReference type="PROSITE" id="PS51257">
    <property type="entry name" value="PROKAR_LIPOPROTEIN"/>
    <property type="match status" value="1"/>
</dbReference>
<accession>A0A9P6NLZ0</accession>
<organism evidence="2 3">
    <name type="scientific">Cronartium quercuum f. sp. fusiforme G11</name>
    <dbReference type="NCBI Taxonomy" id="708437"/>
    <lineage>
        <taxon>Eukaryota</taxon>
        <taxon>Fungi</taxon>
        <taxon>Dikarya</taxon>
        <taxon>Basidiomycota</taxon>
        <taxon>Pucciniomycotina</taxon>
        <taxon>Pucciniomycetes</taxon>
        <taxon>Pucciniales</taxon>
        <taxon>Coleosporiaceae</taxon>
        <taxon>Cronartium</taxon>
    </lineage>
</organism>
<dbReference type="Proteomes" id="UP000886653">
    <property type="component" value="Unassembled WGS sequence"/>
</dbReference>
<sequence>MTFLPKIDFTASYSQVECQGTPQPSVHLTCLSSSCQGTATCNSCTADLTHAYVSSVECINYDAGEGGVTTCGNCTLEESSTPAGPASVSKSSGNTKDGGDSSSNEQVTTWLAWR</sequence>
<comment type="caution">
    <text evidence="2">The sequence shown here is derived from an EMBL/GenBank/DDBJ whole genome shotgun (WGS) entry which is preliminary data.</text>
</comment>
<dbReference type="OrthoDB" id="2500184at2759"/>
<evidence type="ECO:0000256" key="1">
    <source>
        <dbReference type="SAM" id="MobiDB-lite"/>
    </source>
</evidence>
<evidence type="ECO:0000313" key="3">
    <source>
        <dbReference type="Proteomes" id="UP000886653"/>
    </source>
</evidence>
<proteinExistence type="predicted"/>
<dbReference type="AlphaFoldDB" id="A0A9P6NLZ0"/>
<name>A0A9P6NLZ0_9BASI</name>
<gene>
    <name evidence="2" type="ORF">CROQUDRAFT_41463</name>
</gene>
<keyword evidence="3" id="KW-1185">Reference proteome</keyword>
<reference evidence="2" key="1">
    <citation type="submission" date="2013-11" db="EMBL/GenBank/DDBJ databases">
        <title>Genome sequence of the fusiform rust pathogen reveals effectors for host alternation and coevolution with pine.</title>
        <authorList>
            <consortium name="DOE Joint Genome Institute"/>
            <person name="Smith K."/>
            <person name="Pendleton A."/>
            <person name="Kubisiak T."/>
            <person name="Anderson C."/>
            <person name="Salamov A."/>
            <person name="Aerts A."/>
            <person name="Riley R."/>
            <person name="Clum A."/>
            <person name="Lindquist E."/>
            <person name="Ence D."/>
            <person name="Campbell M."/>
            <person name="Kronenberg Z."/>
            <person name="Feau N."/>
            <person name="Dhillon B."/>
            <person name="Hamelin R."/>
            <person name="Burleigh J."/>
            <person name="Smith J."/>
            <person name="Yandell M."/>
            <person name="Nelson C."/>
            <person name="Grigoriev I."/>
            <person name="Davis J."/>
        </authorList>
    </citation>
    <scope>NUCLEOTIDE SEQUENCE</scope>
    <source>
        <strain evidence="2">G11</strain>
    </source>
</reference>